<organism evidence="2 3">
    <name type="scientific">Nocardia amamiensis</name>
    <dbReference type="NCBI Taxonomy" id="404578"/>
    <lineage>
        <taxon>Bacteria</taxon>
        <taxon>Bacillati</taxon>
        <taxon>Actinomycetota</taxon>
        <taxon>Actinomycetes</taxon>
        <taxon>Mycobacteriales</taxon>
        <taxon>Nocardiaceae</taxon>
        <taxon>Nocardia</taxon>
    </lineage>
</organism>
<evidence type="ECO:0000313" key="3">
    <source>
        <dbReference type="Proteomes" id="UP000702209"/>
    </source>
</evidence>
<sequence length="148" mass="16678">MMNMVSAAREGSIGVEMTAEEFVYIDRDCEYFKRTIRQIQRIMAEVSDQPTWGLGENNDDMVSGGTLVARFKEKARGSADGNAVWEIAEQHYRIVEDIQEVHRIARDRMIQADSKFAAEFNHVNATLPERPPVQRPAGPVLLPDGTGR</sequence>
<proteinExistence type="predicted"/>
<keyword evidence="3" id="KW-1185">Reference proteome</keyword>
<evidence type="ECO:0000313" key="2">
    <source>
        <dbReference type="EMBL" id="MBF6296570.1"/>
    </source>
</evidence>
<dbReference type="Proteomes" id="UP000702209">
    <property type="component" value="Unassembled WGS sequence"/>
</dbReference>
<reference evidence="2 3" key="1">
    <citation type="submission" date="2020-10" db="EMBL/GenBank/DDBJ databases">
        <title>Identification of Nocardia species via Next-generation sequencing and recognition of intraspecies genetic diversity.</title>
        <authorList>
            <person name="Li P."/>
            <person name="Li P."/>
            <person name="Lu B."/>
        </authorList>
    </citation>
    <scope>NUCLEOTIDE SEQUENCE [LARGE SCALE GENOMIC DNA]</scope>
    <source>
        <strain evidence="2 3">BJ06-0157</strain>
    </source>
</reference>
<dbReference type="EMBL" id="JADLQX010000002">
    <property type="protein sequence ID" value="MBF6296570.1"/>
    <property type="molecule type" value="Genomic_DNA"/>
</dbReference>
<accession>A0ABS0CK64</accession>
<evidence type="ECO:0008006" key="4">
    <source>
        <dbReference type="Google" id="ProtNLM"/>
    </source>
</evidence>
<feature type="region of interest" description="Disordered" evidence="1">
    <location>
        <begin position="127"/>
        <end position="148"/>
    </location>
</feature>
<name>A0ABS0CK64_9NOCA</name>
<comment type="caution">
    <text evidence="2">The sequence shown here is derived from an EMBL/GenBank/DDBJ whole genome shotgun (WGS) entry which is preliminary data.</text>
</comment>
<gene>
    <name evidence="2" type="ORF">IU459_03320</name>
</gene>
<evidence type="ECO:0000256" key="1">
    <source>
        <dbReference type="SAM" id="MobiDB-lite"/>
    </source>
</evidence>
<protein>
    <recommendedName>
        <fullName evidence="4">PE domain-containing protein</fullName>
    </recommendedName>
</protein>